<evidence type="ECO:0000313" key="3">
    <source>
        <dbReference type="Proteomes" id="UP001160499"/>
    </source>
</evidence>
<dbReference type="RefSeq" id="WP_432423256.1">
    <property type="nucleotide sequence ID" value="NZ_JARXVH010000043.1"/>
</dbReference>
<feature type="domain" description="Transposase Helix-turn-helix" evidence="1">
    <location>
        <begin position="13"/>
        <end position="55"/>
    </location>
</feature>
<proteinExistence type="predicted"/>
<dbReference type="EMBL" id="JARXVH010000043">
    <property type="protein sequence ID" value="MDH6222761.1"/>
    <property type="molecule type" value="Genomic_DNA"/>
</dbReference>
<dbReference type="Pfam" id="PF13613">
    <property type="entry name" value="HTH_Tnp_4"/>
    <property type="match status" value="1"/>
</dbReference>
<gene>
    <name evidence="2" type="ORF">M2283_010113</name>
</gene>
<reference evidence="2 3" key="1">
    <citation type="submission" date="2023-04" db="EMBL/GenBank/DDBJ databases">
        <title>Forest soil microbial communities from Buena Vista Peninsula, Colon Province, Panama.</title>
        <authorList>
            <person name="Bouskill N."/>
        </authorList>
    </citation>
    <scope>NUCLEOTIDE SEQUENCE [LARGE SCALE GENOMIC DNA]</scope>
    <source>
        <strain evidence="2 3">GGS1</strain>
    </source>
</reference>
<keyword evidence="3" id="KW-1185">Reference proteome</keyword>
<dbReference type="Proteomes" id="UP001160499">
    <property type="component" value="Unassembled WGS sequence"/>
</dbReference>
<evidence type="ECO:0000259" key="1">
    <source>
        <dbReference type="Pfam" id="PF13613"/>
    </source>
</evidence>
<sequence length="76" mass="7787">MGTVVAGLPLAVRLLLVARYRTNLTMPRLTPLFGISPTTVCRVIQGRAEVLACSGSSTSTKIDVSSSCVPAGPGNG</sequence>
<protein>
    <recommendedName>
        <fullName evidence="1">Transposase Helix-turn-helix domain-containing protein</fullName>
    </recommendedName>
</protein>
<comment type="caution">
    <text evidence="2">The sequence shown here is derived from an EMBL/GenBank/DDBJ whole genome shotgun (WGS) entry which is preliminary data.</text>
</comment>
<accession>A0ABT6M459</accession>
<evidence type="ECO:0000313" key="2">
    <source>
        <dbReference type="EMBL" id="MDH6222761.1"/>
    </source>
</evidence>
<dbReference type="InterPro" id="IPR027805">
    <property type="entry name" value="Transposase_HTH_dom"/>
</dbReference>
<name>A0ABT6M459_9ACTN</name>
<organism evidence="2 3">
    <name type="scientific">Streptomyces pseudovenezuelae</name>
    <dbReference type="NCBI Taxonomy" id="67350"/>
    <lineage>
        <taxon>Bacteria</taxon>
        <taxon>Bacillati</taxon>
        <taxon>Actinomycetota</taxon>
        <taxon>Actinomycetes</taxon>
        <taxon>Kitasatosporales</taxon>
        <taxon>Streptomycetaceae</taxon>
        <taxon>Streptomyces</taxon>
        <taxon>Streptomyces aurantiacus group</taxon>
    </lineage>
</organism>